<comment type="caution">
    <text evidence="1">The sequence shown here is derived from an EMBL/GenBank/DDBJ whole genome shotgun (WGS) entry which is preliminary data.</text>
</comment>
<keyword evidence="2" id="KW-1185">Reference proteome</keyword>
<name>A0A397VQ02_9GLOM</name>
<gene>
    <name evidence="1" type="ORF">C2G38_2172267</name>
</gene>
<sequence length="50" mass="5427">MLLMIPNLSGKSGGYTGIDYGTTRELAIHGAHMFVASHNEEHINSAIEKN</sequence>
<evidence type="ECO:0000313" key="2">
    <source>
        <dbReference type="Proteomes" id="UP000266673"/>
    </source>
</evidence>
<dbReference type="OrthoDB" id="191139at2759"/>
<dbReference type="Proteomes" id="UP000266673">
    <property type="component" value="Unassembled WGS sequence"/>
</dbReference>
<organism evidence="1 2">
    <name type="scientific">Gigaspora rosea</name>
    <dbReference type="NCBI Taxonomy" id="44941"/>
    <lineage>
        <taxon>Eukaryota</taxon>
        <taxon>Fungi</taxon>
        <taxon>Fungi incertae sedis</taxon>
        <taxon>Mucoromycota</taxon>
        <taxon>Glomeromycotina</taxon>
        <taxon>Glomeromycetes</taxon>
        <taxon>Diversisporales</taxon>
        <taxon>Gigasporaceae</taxon>
        <taxon>Gigaspora</taxon>
    </lineage>
</organism>
<dbReference type="EMBL" id="QKWP01000279">
    <property type="protein sequence ID" value="RIB23089.1"/>
    <property type="molecule type" value="Genomic_DNA"/>
</dbReference>
<proteinExistence type="predicted"/>
<evidence type="ECO:0000313" key="1">
    <source>
        <dbReference type="EMBL" id="RIB23089.1"/>
    </source>
</evidence>
<protein>
    <submittedName>
        <fullName evidence="1">Uncharacterized protein</fullName>
    </submittedName>
</protein>
<accession>A0A397VQ02</accession>
<reference evidence="1 2" key="1">
    <citation type="submission" date="2018-06" db="EMBL/GenBank/DDBJ databases">
        <title>Comparative genomics reveals the genomic features of Rhizophagus irregularis, R. cerebriforme, R. diaphanum and Gigaspora rosea, and their symbiotic lifestyle signature.</title>
        <authorList>
            <person name="Morin E."/>
            <person name="San Clemente H."/>
            <person name="Chen E.C.H."/>
            <person name="De La Providencia I."/>
            <person name="Hainaut M."/>
            <person name="Kuo A."/>
            <person name="Kohler A."/>
            <person name="Murat C."/>
            <person name="Tang N."/>
            <person name="Roy S."/>
            <person name="Loubradou J."/>
            <person name="Henrissat B."/>
            <person name="Grigoriev I.V."/>
            <person name="Corradi N."/>
            <person name="Roux C."/>
            <person name="Martin F.M."/>
        </authorList>
    </citation>
    <scope>NUCLEOTIDE SEQUENCE [LARGE SCALE GENOMIC DNA]</scope>
    <source>
        <strain evidence="1 2">DAOM 194757</strain>
    </source>
</reference>
<dbReference type="AlphaFoldDB" id="A0A397VQ02"/>